<protein>
    <recommendedName>
        <fullName evidence="6">Protein kinase domain-containing protein</fullName>
    </recommendedName>
</protein>
<sequence>MALESSQDLVEHYRLETRFVEGSVSHTIYSPPGRARGEEWRRAQVIGRGGFGVVHLEHGPKNRVRAVKVVEKATFSRGLDFTRELAIMGFLTKNRASLFVQFFGWFENSENLYIAMEYFEKGDLRQHLGEQMSVPTAKLLARQLLEGLSVMHMNGIAHRDLKPENIFVVSLSPLRVKLGDFGVSKCVNEHTVLRTQIFTRSYSAPEILGVLDSSLETSEYTRAVDIWSLGCVMFEVLTGSVLFRMECFVWHFCYGKAELMLEPLREAVGGEGGFEFVRGLLSPEPVGRPSAVEALRDPWLEVPEIVRVKERGSVFACAVSRPQIRIRELPPIPPGPLPRVFRFNEILEKPLVRYLGLGNSGSSGGEESAIHGANGGASLRELLYATLTHGRGSRGEDTGGELTKILPLTKGSKNLLVVCLKGLLALASVLSVRPKYRQDHPGGSTGDPIGSLFASALGLWLIHEMFRLIFRPLFLQRRPVIAGEKGGSRFFGLSTLDAWVFYFLTAALEGVGKTGVGKVGAYVGGRCGKSTLGIVGFDLGN</sequence>
<evidence type="ECO:0000259" key="6">
    <source>
        <dbReference type="PROSITE" id="PS50011"/>
    </source>
</evidence>
<evidence type="ECO:0000313" key="8">
    <source>
        <dbReference type="Proteomes" id="UP001412239"/>
    </source>
</evidence>
<keyword evidence="2" id="KW-0808">Transferase</keyword>
<evidence type="ECO:0000256" key="5">
    <source>
        <dbReference type="ARBA" id="ARBA00022840"/>
    </source>
</evidence>
<reference evidence="7" key="1">
    <citation type="submission" date="2015-10" db="EMBL/GenBank/DDBJ databases">
        <authorList>
            <person name="Regsiter A."/>
            <person name="william w."/>
        </authorList>
    </citation>
    <scope>NUCLEOTIDE SEQUENCE</scope>
    <source>
        <strain evidence="7">Montdore</strain>
    </source>
</reference>
<dbReference type="SUPFAM" id="SSF56112">
    <property type="entry name" value="Protein kinase-like (PK-like)"/>
    <property type="match status" value="1"/>
</dbReference>
<keyword evidence="3" id="KW-0547">Nucleotide-binding</keyword>
<dbReference type="InterPro" id="IPR008271">
    <property type="entry name" value="Ser/Thr_kinase_AS"/>
</dbReference>
<dbReference type="PANTHER" id="PTHR24349">
    <property type="entry name" value="SERINE/THREONINE-PROTEIN KINASE"/>
    <property type="match status" value="1"/>
</dbReference>
<evidence type="ECO:0000256" key="2">
    <source>
        <dbReference type="ARBA" id="ARBA00022679"/>
    </source>
</evidence>
<dbReference type="InterPro" id="IPR011009">
    <property type="entry name" value="Kinase-like_dom_sf"/>
</dbReference>
<dbReference type="Gene3D" id="1.10.510.10">
    <property type="entry name" value="Transferase(Phosphotransferase) domain 1"/>
    <property type="match status" value="1"/>
</dbReference>
<dbReference type="EMBL" id="LN891042">
    <property type="protein sequence ID" value="CUS10657.1"/>
    <property type="molecule type" value="Genomic_DNA"/>
</dbReference>
<evidence type="ECO:0000256" key="1">
    <source>
        <dbReference type="ARBA" id="ARBA00022527"/>
    </source>
</evidence>
<dbReference type="PROSITE" id="PS50011">
    <property type="entry name" value="PROTEIN_KINASE_DOM"/>
    <property type="match status" value="1"/>
</dbReference>
<dbReference type="GO" id="GO:0004674">
    <property type="term" value="F:protein serine/threonine kinase activity"/>
    <property type="evidence" value="ECO:0007669"/>
    <property type="project" value="UniProtKB-KW"/>
</dbReference>
<dbReference type="Pfam" id="PF00069">
    <property type="entry name" value="Pkinase"/>
    <property type="match status" value="1"/>
</dbReference>
<evidence type="ECO:0000313" key="7">
    <source>
        <dbReference type="EMBL" id="CUS10657.1"/>
    </source>
</evidence>
<dbReference type="SMART" id="SM00220">
    <property type="entry name" value="S_TKc"/>
    <property type="match status" value="1"/>
</dbReference>
<accession>A0A292PW39</accession>
<evidence type="ECO:0000256" key="3">
    <source>
        <dbReference type="ARBA" id="ARBA00022741"/>
    </source>
</evidence>
<gene>
    <name evidence="7" type="ORF">GSTUAT00005273001</name>
</gene>
<keyword evidence="8" id="KW-1185">Reference proteome</keyword>
<keyword evidence="1" id="KW-0723">Serine/threonine-protein kinase</keyword>
<proteinExistence type="predicted"/>
<name>A0A292PW39_9PEZI</name>
<organism evidence="7 8">
    <name type="scientific">Tuber aestivum</name>
    <name type="common">summer truffle</name>
    <dbReference type="NCBI Taxonomy" id="59557"/>
    <lineage>
        <taxon>Eukaryota</taxon>
        <taxon>Fungi</taxon>
        <taxon>Dikarya</taxon>
        <taxon>Ascomycota</taxon>
        <taxon>Pezizomycotina</taxon>
        <taxon>Pezizomycetes</taxon>
        <taxon>Pezizales</taxon>
        <taxon>Tuberaceae</taxon>
        <taxon>Tuber</taxon>
    </lineage>
</organism>
<dbReference type="GO" id="GO:0005524">
    <property type="term" value="F:ATP binding"/>
    <property type="evidence" value="ECO:0007669"/>
    <property type="project" value="UniProtKB-KW"/>
</dbReference>
<evidence type="ECO:0000256" key="4">
    <source>
        <dbReference type="ARBA" id="ARBA00022777"/>
    </source>
</evidence>
<keyword evidence="5" id="KW-0067">ATP-binding</keyword>
<dbReference type="AlphaFoldDB" id="A0A292PW39"/>
<dbReference type="PROSITE" id="PS00108">
    <property type="entry name" value="PROTEIN_KINASE_ST"/>
    <property type="match status" value="1"/>
</dbReference>
<dbReference type="InterPro" id="IPR050205">
    <property type="entry name" value="CDPK_Ser/Thr_kinases"/>
</dbReference>
<dbReference type="InterPro" id="IPR000719">
    <property type="entry name" value="Prot_kinase_dom"/>
</dbReference>
<dbReference type="Proteomes" id="UP001412239">
    <property type="component" value="Unassembled WGS sequence"/>
</dbReference>
<feature type="domain" description="Protein kinase" evidence="6">
    <location>
        <begin position="40"/>
        <end position="300"/>
    </location>
</feature>
<keyword evidence="4" id="KW-0418">Kinase</keyword>